<feature type="region of interest" description="Disordered" evidence="2">
    <location>
        <begin position="1"/>
        <end position="26"/>
    </location>
</feature>
<protein>
    <submittedName>
        <fullName evidence="4">ATP-binding protein</fullName>
    </submittedName>
</protein>
<sequence length="180" mass="19406">MAGCSARSVRDRGDGMAASPAEQLRDVRLPAEVDHQRPRLTSYAASCAIAAGPTAPRQMRRFAATVLRHWGVGGESEFEIREIVSELVTNAVCHSGSSDVSLTLTMCGGTVHLTVRDTGRWKPPGRRDPLGVHGRGLALVRKQATRSGLTRSAEGTQAWALRIVPEDDIQQPGRLSRTPC</sequence>
<gene>
    <name evidence="4" type="ORF">ACEZDJ_30970</name>
</gene>
<evidence type="ECO:0000313" key="5">
    <source>
        <dbReference type="Proteomes" id="UP001592528"/>
    </source>
</evidence>
<name>A0ABV6UW74_9ACTN</name>
<keyword evidence="5" id="KW-1185">Reference proteome</keyword>
<keyword evidence="4" id="KW-0067">ATP-binding</keyword>
<evidence type="ECO:0000256" key="1">
    <source>
        <dbReference type="ARBA" id="ARBA00022527"/>
    </source>
</evidence>
<dbReference type="EMBL" id="JBHEZZ010000023">
    <property type="protein sequence ID" value="MFC1405721.1"/>
    <property type="molecule type" value="Genomic_DNA"/>
</dbReference>
<accession>A0ABV6UW74</accession>
<dbReference type="RefSeq" id="WP_380524510.1">
    <property type="nucleotide sequence ID" value="NZ_JBHEZZ010000023.1"/>
</dbReference>
<dbReference type="CDD" id="cd16936">
    <property type="entry name" value="HATPase_RsbW-like"/>
    <property type="match status" value="1"/>
</dbReference>
<keyword evidence="1" id="KW-0723">Serine/threonine-protein kinase</keyword>
<dbReference type="SUPFAM" id="SSF55874">
    <property type="entry name" value="ATPase domain of HSP90 chaperone/DNA topoisomerase II/histidine kinase"/>
    <property type="match status" value="1"/>
</dbReference>
<keyword evidence="4" id="KW-0547">Nucleotide-binding</keyword>
<reference evidence="4 5" key="1">
    <citation type="submission" date="2024-09" db="EMBL/GenBank/DDBJ databases">
        <authorList>
            <person name="Lee S.D."/>
        </authorList>
    </citation>
    <scope>NUCLEOTIDE SEQUENCE [LARGE SCALE GENOMIC DNA]</scope>
    <source>
        <strain evidence="4 5">N1-5</strain>
    </source>
</reference>
<evidence type="ECO:0000313" key="4">
    <source>
        <dbReference type="EMBL" id="MFC1405721.1"/>
    </source>
</evidence>
<evidence type="ECO:0000259" key="3">
    <source>
        <dbReference type="Pfam" id="PF13581"/>
    </source>
</evidence>
<comment type="caution">
    <text evidence="4">The sequence shown here is derived from an EMBL/GenBank/DDBJ whole genome shotgun (WGS) entry which is preliminary data.</text>
</comment>
<keyword evidence="1" id="KW-0808">Transferase</keyword>
<dbReference type="Gene3D" id="3.30.565.10">
    <property type="entry name" value="Histidine kinase-like ATPase, C-terminal domain"/>
    <property type="match status" value="1"/>
</dbReference>
<proteinExistence type="predicted"/>
<dbReference type="PANTHER" id="PTHR35526">
    <property type="entry name" value="ANTI-SIGMA-F FACTOR RSBW-RELATED"/>
    <property type="match status" value="1"/>
</dbReference>
<dbReference type="Pfam" id="PF13581">
    <property type="entry name" value="HATPase_c_2"/>
    <property type="match status" value="1"/>
</dbReference>
<evidence type="ECO:0000256" key="2">
    <source>
        <dbReference type="SAM" id="MobiDB-lite"/>
    </source>
</evidence>
<dbReference type="Proteomes" id="UP001592528">
    <property type="component" value="Unassembled WGS sequence"/>
</dbReference>
<organism evidence="4 5">
    <name type="scientific">Streptacidiphilus cavernicola</name>
    <dbReference type="NCBI Taxonomy" id="3342716"/>
    <lineage>
        <taxon>Bacteria</taxon>
        <taxon>Bacillati</taxon>
        <taxon>Actinomycetota</taxon>
        <taxon>Actinomycetes</taxon>
        <taxon>Kitasatosporales</taxon>
        <taxon>Streptomycetaceae</taxon>
        <taxon>Streptacidiphilus</taxon>
    </lineage>
</organism>
<feature type="domain" description="Histidine kinase/HSP90-like ATPase" evidence="3">
    <location>
        <begin position="50"/>
        <end position="158"/>
    </location>
</feature>
<dbReference type="PANTHER" id="PTHR35526:SF3">
    <property type="entry name" value="ANTI-SIGMA-F FACTOR RSBW"/>
    <property type="match status" value="1"/>
</dbReference>
<keyword evidence="1" id="KW-0418">Kinase</keyword>
<dbReference type="InterPro" id="IPR036890">
    <property type="entry name" value="HATPase_C_sf"/>
</dbReference>
<dbReference type="InterPro" id="IPR050267">
    <property type="entry name" value="Anti-sigma-factor_SerPK"/>
</dbReference>
<dbReference type="InterPro" id="IPR003594">
    <property type="entry name" value="HATPase_dom"/>
</dbReference>
<dbReference type="GO" id="GO:0005524">
    <property type="term" value="F:ATP binding"/>
    <property type="evidence" value="ECO:0007669"/>
    <property type="project" value="UniProtKB-KW"/>
</dbReference>